<evidence type="ECO:0000256" key="1">
    <source>
        <dbReference type="SAM" id="MobiDB-lite"/>
    </source>
</evidence>
<sequence length="441" mass="50235">MAGKQAEEGARNAADLLDALSISLLEISISKEVSQINMIDQDTKQKDKREVSSLSMTMDYVDKCNSSPLETYLRLFADIFLSDEEYVYFMLAVANTGRIETKGGAIAYHVSDYINAILNQKRIEKVNKDHSSVLHGKGTDDPAVRAFCEMIEINFIERNTSAQHSNYQANASYLFNLKKFLITSFYNLDIYVSKLEAELKDPISMGHVKYHCEYCDKRFTEADLYKLNKNGNIKSGICPKCFKPRLTLVTKHNQDKDDTAMKKGMLSVLKELHALGKKIISEYMDKKENYYAVRLREFQNSYQNNFLEGQRIYNKCNNAAMKDIDEDDDESEDQEDTFTWLSANADGVPSTTPKQETTNRIGVQSAQGATPINSYSFGGKKRRRIDVTSTDLKSVFSKRHGAFWRSEKLGGMTVLGESTRKPKWFVAINEKAQRVLNRSKR</sequence>
<dbReference type="VEuPathDB" id="GiardiaDB:QR46_2047"/>
<dbReference type="Proteomes" id="UP000070089">
    <property type="component" value="Unassembled WGS sequence"/>
</dbReference>
<protein>
    <submittedName>
        <fullName evidence="2">Uncharacterized protein</fullName>
    </submittedName>
</protein>
<dbReference type="AlphaFoldDB" id="A0A132NV69"/>
<accession>A0A132NV69</accession>
<comment type="caution">
    <text evidence="2">The sequence shown here is derived from an EMBL/GenBank/DDBJ whole genome shotgun (WGS) entry which is preliminary data.</text>
</comment>
<organism evidence="2 3">
    <name type="scientific">Giardia duodenalis assemblage B</name>
    <dbReference type="NCBI Taxonomy" id="1394984"/>
    <lineage>
        <taxon>Eukaryota</taxon>
        <taxon>Metamonada</taxon>
        <taxon>Diplomonadida</taxon>
        <taxon>Hexamitidae</taxon>
        <taxon>Giardiinae</taxon>
        <taxon>Giardia</taxon>
    </lineage>
</organism>
<evidence type="ECO:0000313" key="3">
    <source>
        <dbReference type="Proteomes" id="UP000070089"/>
    </source>
</evidence>
<feature type="compositionally biased region" description="Polar residues" evidence="1">
    <location>
        <begin position="349"/>
        <end position="365"/>
    </location>
</feature>
<dbReference type="EMBL" id="JXTI01000049">
    <property type="protein sequence ID" value="KWX13968.1"/>
    <property type="molecule type" value="Genomic_DNA"/>
</dbReference>
<feature type="region of interest" description="Disordered" evidence="1">
    <location>
        <begin position="343"/>
        <end position="365"/>
    </location>
</feature>
<evidence type="ECO:0000313" key="2">
    <source>
        <dbReference type="EMBL" id="KWX13968.1"/>
    </source>
</evidence>
<gene>
    <name evidence="2" type="ORF">QR46_2047</name>
</gene>
<name>A0A132NV69_GIAIN</name>
<proteinExistence type="predicted"/>
<dbReference type="OrthoDB" id="10250530at2759"/>
<reference evidence="2 3" key="1">
    <citation type="journal article" date="2015" name="Mol. Biochem. Parasitol.">
        <title>Identification of polymorphic genes for use in assemblage B genotyping assays through comparative genomics of multiple assemblage B Giardia duodenalis isolates.</title>
        <authorList>
            <person name="Wielinga C."/>
            <person name="Thompson R.C."/>
            <person name="Monis P."/>
            <person name="Ryan U."/>
        </authorList>
    </citation>
    <scope>NUCLEOTIDE SEQUENCE [LARGE SCALE GENOMIC DNA]</scope>
    <source>
        <strain evidence="2 3">BAH15c1</strain>
    </source>
</reference>